<evidence type="ECO:0000313" key="2">
    <source>
        <dbReference type="EMBL" id="TNC21018.1"/>
    </source>
</evidence>
<feature type="transmembrane region" description="Helical" evidence="1">
    <location>
        <begin position="249"/>
        <end position="272"/>
    </location>
</feature>
<feature type="transmembrane region" description="Helical" evidence="1">
    <location>
        <begin position="48"/>
        <end position="68"/>
    </location>
</feature>
<comment type="caution">
    <text evidence="2">The sequence shown here is derived from an EMBL/GenBank/DDBJ whole genome shotgun (WGS) entry which is preliminary data.</text>
</comment>
<evidence type="ECO:0000313" key="3">
    <source>
        <dbReference type="Proteomes" id="UP000305546"/>
    </source>
</evidence>
<proteinExistence type="predicted"/>
<sequence>MTDVRPPAWHRPLILVAAATAPFILVALAGVALDDRILGGAPIWLKPFKFAVSIVIYALTLAWLTTYLPRTRLVRSSATIIATMLAIEYVVIVGQVIRGRFSHFNVATPLDATLWGIMGTSITVLWVANLVRAVFVLRRRIGDPAVTWAVRAGTVIALFGMAIAFMMTRPTGAQRESLREGTFGGLIGGHTVEVADGGPINAVTGWSTVGGDLRIPHFVGIHALQVVPLLALALALLARRIPLLRDGSARVRLVFVAAAGYAGLTGLALWQALRGQPLIHPDRLTAVVFFTVVAAVLVAAVAVVTRPARAPVEHVLPGGR</sequence>
<accession>A0A5C4LQU9</accession>
<dbReference type="AlphaFoldDB" id="A0A5C4LQU9"/>
<keyword evidence="3" id="KW-1185">Reference proteome</keyword>
<keyword evidence="1" id="KW-0472">Membrane</keyword>
<protein>
    <submittedName>
        <fullName evidence="2">Uncharacterized protein</fullName>
    </submittedName>
</protein>
<feature type="transmembrane region" description="Helical" evidence="1">
    <location>
        <begin position="117"/>
        <end position="137"/>
    </location>
</feature>
<feature type="transmembrane region" description="Helical" evidence="1">
    <location>
        <begin position="149"/>
        <end position="168"/>
    </location>
</feature>
<dbReference type="OrthoDB" id="343560at2"/>
<reference evidence="2 3" key="1">
    <citation type="submission" date="2019-06" db="EMBL/GenBank/DDBJ databases">
        <title>Amycolatopsis alkalitolerans sp. nov., isolated from Gastrodia elata Blume.</title>
        <authorList>
            <person name="Narsing Rao M.P."/>
            <person name="Li W.J."/>
        </authorList>
    </citation>
    <scope>NUCLEOTIDE SEQUENCE [LARGE SCALE GENOMIC DNA]</scope>
    <source>
        <strain evidence="2 3">SYSUP0005</strain>
    </source>
</reference>
<feature type="transmembrane region" description="Helical" evidence="1">
    <location>
        <begin position="215"/>
        <end position="237"/>
    </location>
</feature>
<feature type="transmembrane region" description="Helical" evidence="1">
    <location>
        <begin position="284"/>
        <end position="304"/>
    </location>
</feature>
<evidence type="ECO:0000256" key="1">
    <source>
        <dbReference type="SAM" id="Phobius"/>
    </source>
</evidence>
<keyword evidence="1" id="KW-1133">Transmembrane helix</keyword>
<keyword evidence="1" id="KW-0812">Transmembrane</keyword>
<dbReference type="RefSeq" id="WP_139100112.1">
    <property type="nucleotide sequence ID" value="NZ_VDFW01000038.1"/>
</dbReference>
<feature type="transmembrane region" description="Helical" evidence="1">
    <location>
        <begin position="12"/>
        <end position="33"/>
    </location>
</feature>
<organism evidence="2 3">
    <name type="scientific">Amycolatopsis alkalitolerans</name>
    <dbReference type="NCBI Taxonomy" id="2547244"/>
    <lineage>
        <taxon>Bacteria</taxon>
        <taxon>Bacillati</taxon>
        <taxon>Actinomycetota</taxon>
        <taxon>Actinomycetes</taxon>
        <taxon>Pseudonocardiales</taxon>
        <taxon>Pseudonocardiaceae</taxon>
        <taxon>Amycolatopsis</taxon>
    </lineage>
</organism>
<gene>
    <name evidence="2" type="ORF">FG385_29675</name>
</gene>
<dbReference type="Proteomes" id="UP000305546">
    <property type="component" value="Unassembled WGS sequence"/>
</dbReference>
<feature type="transmembrane region" description="Helical" evidence="1">
    <location>
        <begin position="80"/>
        <end position="97"/>
    </location>
</feature>
<dbReference type="EMBL" id="VDFW01000038">
    <property type="protein sequence ID" value="TNC21018.1"/>
    <property type="molecule type" value="Genomic_DNA"/>
</dbReference>
<name>A0A5C4LQU9_9PSEU</name>